<dbReference type="STRING" id="436010.A0A166FLV2"/>
<keyword evidence="1" id="KW-0472">Membrane</keyword>
<keyword evidence="1" id="KW-1133">Transmembrane helix</keyword>
<dbReference type="OrthoDB" id="2688021at2759"/>
<evidence type="ECO:0000313" key="2">
    <source>
        <dbReference type="EMBL" id="KZP16948.1"/>
    </source>
</evidence>
<sequence length="645" mass="69988">MSSTRNSVESRNHDEPPRTAASVKLSACMGAAFAFMIAGVVLSTATHKVAGSATVHSIIPVLSSSPESYGPEVMSAVFAAITTITTEIIGSVHSNTLRSILIAERRHEFYTNSRLFAASNEGGWTNPNGRLMNALMALLLVISYASSALVVMRLEISEGPDNSIIKYETGLSAPPIIVFGLSLFLQGAISLFGIYRCGPYWLKNTGMLAMTKKQINYGIIDPRPHRCMLNVVQGQSAAPDPLTTPDPLRRKPLTCQPSAWSANPSIKKAVIAAWCLIPAYTVWGSIVYALSIYASKWVSKSGSIRAVGIGSKKLSEFSWTFLPNVDTQSFGVAFLTTITEESGSLPSAGWPSILLVFVVIQSGLTLALHYCEVIINTTQDEIVWRQAVGDGAPALEKIILGVAWRVVSSSWQSVFRLVTKPFRPTLDTMQGGYGRTQAAGWRGVVTSLRKLERVVLRVVSSNWRSVFLLVAKVFCHWLFGQSFNVFASFAGPNFIGIEVIAHCAQIWYLSAVLVVFATIVALIANYKPHGPQPAAYGHFQTLADLVDEWYHVKVYWGHKSDKDGVCHAGTSGEPLLQPVQMDSMYGGELDPEWSSTAGLSNAVPDAAVGVRRRLTHKIILLLPPDGPDGTDGYLAAALAKRWQGE</sequence>
<feature type="transmembrane region" description="Helical" evidence="1">
    <location>
        <begin position="134"/>
        <end position="156"/>
    </location>
</feature>
<feature type="transmembrane region" description="Helical" evidence="1">
    <location>
        <begin position="466"/>
        <end position="486"/>
    </location>
</feature>
<feature type="transmembrane region" description="Helical" evidence="1">
    <location>
        <begin position="506"/>
        <end position="526"/>
    </location>
</feature>
<organism evidence="2 3">
    <name type="scientific">Athelia psychrophila</name>
    <dbReference type="NCBI Taxonomy" id="1759441"/>
    <lineage>
        <taxon>Eukaryota</taxon>
        <taxon>Fungi</taxon>
        <taxon>Dikarya</taxon>
        <taxon>Basidiomycota</taxon>
        <taxon>Agaricomycotina</taxon>
        <taxon>Agaricomycetes</taxon>
        <taxon>Agaricomycetidae</taxon>
        <taxon>Atheliales</taxon>
        <taxon>Atheliaceae</taxon>
        <taxon>Athelia</taxon>
    </lineage>
</organism>
<name>A0A166FLV2_9AGAM</name>
<feature type="transmembrane region" description="Helical" evidence="1">
    <location>
        <begin position="20"/>
        <end position="42"/>
    </location>
</feature>
<dbReference type="EMBL" id="KV417588">
    <property type="protein sequence ID" value="KZP16948.1"/>
    <property type="molecule type" value="Genomic_DNA"/>
</dbReference>
<keyword evidence="3" id="KW-1185">Reference proteome</keyword>
<reference evidence="2 3" key="1">
    <citation type="journal article" date="2016" name="Mol. Biol. Evol.">
        <title>Comparative Genomics of Early-Diverging Mushroom-Forming Fungi Provides Insights into the Origins of Lignocellulose Decay Capabilities.</title>
        <authorList>
            <person name="Nagy L.G."/>
            <person name="Riley R."/>
            <person name="Tritt A."/>
            <person name="Adam C."/>
            <person name="Daum C."/>
            <person name="Floudas D."/>
            <person name="Sun H."/>
            <person name="Yadav J.S."/>
            <person name="Pangilinan J."/>
            <person name="Larsson K.H."/>
            <person name="Matsuura K."/>
            <person name="Barry K."/>
            <person name="Labutti K."/>
            <person name="Kuo R."/>
            <person name="Ohm R.A."/>
            <person name="Bhattacharya S.S."/>
            <person name="Shirouzu T."/>
            <person name="Yoshinaga Y."/>
            <person name="Martin F.M."/>
            <person name="Grigoriev I.V."/>
            <person name="Hibbett D.S."/>
        </authorList>
    </citation>
    <scope>NUCLEOTIDE SEQUENCE [LARGE SCALE GENOMIC DNA]</scope>
    <source>
        <strain evidence="2 3">CBS 109695</strain>
    </source>
</reference>
<dbReference type="AlphaFoldDB" id="A0A166FLV2"/>
<protein>
    <submittedName>
        <fullName evidence="2">Uncharacterized protein</fullName>
    </submittedName>
</protein>
<proteinExistence type="predicted"/>
<feature type="transmembrane region" description="Helical" evidence="1">
    <location>
        <begin position="271"/>
        <end position="294"/>
    </location>
</feature>
<accession>A0A166FLV2</accession>
<feature type="transmembrane region" description="Helical" evidence="1">
    <location>
        <begin position="176"/>
        <end position="195"/>
    </location>
</feature>
<evidence type="ECO:0000256" key="1">
    <source>
        <dbReference type="SAM" id="Phobius"/>
    </source>
</evidence>
<feature type="transmembrane region" description="Helical" evidence="1">
    <location>
        <begin position="350"/>
        <end position="371"/>
    </location>
</feature>
<keyword evidence="1" id="KW-0812">Transmembrane</keyword>
<evidence type="ECO:0000313" key="3">
    <source>
        <dbReference type="Proteomes" id="UP000076532"/>
    </source>
</evidence>
<dbReference type="Proteomes" id="UP000076532">
    <property type="component" value="Unassembled WGS sequence"/>
</dbReference>
<gene>
    <name evidence="2" type="ORF">FIBSPDRAFT_934352</name>
</gene>